<dbReference type="RefSeq" id="WP_219427210.1">
    <property type="nucleotide sequence ID" value="NZ_JAHXRD010000002.1"/>
</dbReference>
<keyword evidence="3" id="KW-0378">Hydrolase</keyword>
<feature type="active site" description="Proton acceptor" evidence="1">
    <location>
        <position position="314"/>
    </location>
</feature>
<sequence>MLRRLKAFVEPRQTPRFTALLFALLCSSAYGFAKEITPNKALAIAKRYISPAVVTQKSGATRATSAAASIPFYLYNDKRGQGFVIVSADDVMGEVLAYSTKGSLDTTKLNPEARFLLQQYREVYRALQQYPQTKSRALVASSQTDEVAPLLKSHWGQGEPYNQQTQYVTGCVATAMAQLMYFHQWPKRGQGENSYTVAFDHTQRTANFAASEYAWKQMLPDYLHVSYTQQQANAVAKLMSDVGISVFMQYTSGASSASNYAAAQAFRNHFDYDVAMITKQDEGTSHFLEIVQSELRKGFPLYISGNSKNNAAGHAWVADGFDRNGMVHMNFGWDGQADGFYSLSALSLSTSGKEFNGRPLAFNRQLMVMAVHPNRQGTPPIDEQLREGAPNLAFTIEGDMHFTETPPTTTGTEAHITINHFTNQSSQFFCGDLGIGIFSADDSPVRICPSTFHEAGGYTVSRFADYGGKMSPSALINEDVTIPLKLSGLADGQYTLSAVACERHASGDFGSWTKLKKAPRVVFKVEAGHISYLEMPSTAPAFQLMAAPTFDKPLYSGAKNTAHIMLRKLNALPFDGVVSLEFIGSNGLPAATFTTEKSVDFEMFATTRVTLPLSLPEHLMPGDYELRLSVIKDYTQETCIVRSVNMQAPTHVNVEQRDQRNVLFSNVLGIVQDNSGESIPADRIDQRTTPLFKLGCIAFSREQAEYTGPITLQLVDDEEKRSIDLKTIPNAISLNHEANTLQIMSGWLRASDLKIINNRDYRLTLTGKQGDKVIDLWPEDVAPFIVSIVNGPYNQYPDNGTDGIDEVAQAADVRFNGSLLEVSQEGLQRVSVYHPSGILVANKDIKGQNHMAIALPRGLYLVKITTQKGSFTKVVR</sequence>
<dbReference type="GO" id="GO:0008234">
    <property type="term" value="F:cysteine-type peptidase activity"/>
    <property type="evidence" value="ECO:0007669"/>
    <property type="project" value="InterPro"/>
</dbReference>
<dbReference type="Pfam" id="PF01640">
    <property type="entry name" value="Peptidase_C10"/>
    <property type="match status" value="1"/>
</dbReference>
<dbReference type="InterPro" id="IPR025896">
    <property type="entry name" value="Spi_Prtas-inh"/>
</dbReference>
<proteinExistence type="predicted"/>
<dbReference type="InterPro" id="IPR000200">
    <property type="entry name" value="Peptidase_C10"/>
</dbReference>
<reference evidence="3" key="1">
    <citation type="submission" date="2021-07" db="EMBL/GenBank/DDBJ databases">
        <title>Genomic diversity and antimicrobial resistance of Prevotella spp. isolated from chronic lung disease airways.</title>
        <authorList>
            <person name="Webb K.A."/>
            <person name="Olagoke O.S."/>
            <person name="Baird T."/>
            <person name="Neill J."/>
            <person name="Pham A."/>
            <person name="Wells T.J."/>
            <person name="Ramsay K.A."/>
            <person name="Bell S.C."/>
            <person name="Sarovich D.S."/>
            <person name="Price E.P."/>
        </authorList>
    </citation>
    <scope>NUCLEOTIDE SEQUENCE</scope>
    <source>
        <strain evidence="3">SCHI0047.S.3</strain>
    </source>
</reference>
<dbReference type="EMBL" id="JAHXRF010000002">
    <property type="protein sequence ID" value="MBW4864875.1"/>
    <property type="molecule type" value="Genomic_DNA"/>
</dbReference>
<comment type="caution">
    <text evidence="3">The sequence shown here is derived from an EMBL/GenBank/DDBJ whole genome shotgun (WGS) entry which is preliminary data.</text>
</comment>
<accession>A0AAW4NN24</accession>
<dbReference type="GO" id="GO:0006508">
    <property type="term" value="P:proteolysis"/>
    <property type="evidence" value="ECO:0007669"/>
    <property type="project" value="UniProtKB-KW"/>
</dbReference>
<evidence type="ECO:0000259" key="2">
    <source>
        <dbReference type="Pfam" id="PF13734"/>
    </source>
</evidence>
<name>A0AAW4NN24_9BACT</name>
<feature type="active site" description="Nucleophile" evidence="1">
    <location>
        <position position="171"/>
    </location>
</feature>
<dbReference type="Proteomes" id="UP001196873">
    <property type="component" value="Unassembled WGS sequence"/>
</dbReference>
<protein>
    <submittedName>
        <fullName evidence="3">Thiol protease/hemagglutinin PrtT</fullName>
    </submittedName>
</protein>
<organism evidence="3 4">
    <name type="scientific">Segatella salivae</name>
    <dbReference type="NCBI Taxonomy" id="228604"/>
    <lineage>
        <taxon>Bacteria</taxon>
        <taxon>Pseudomonadati</taxon>
        <taxon>Bacteroidota</taxon>
        <taxon>Bacteroidia</taxon>
        <taxon>Bacteroidales</taxon>
        <taxon>Prevotellaceae</taxon>
        <taxon>Segatella</taxon>
    </lineage>
</organism>
<dbReference type="Pfam" id="PF13734">
    <property type="entry name" value="Inhibitor_I69"/>
    <property type="match status" value="1"/>
</dbReference>
<evidence type="ECO:0000256" key="1">
    <source>
        <dbReference type="PIRSR" id="PIRSR600200-1"/>
    </source>
</evidence>
<gene>
    <name evidence="3" type="ORF">KZY68_02320</name>
</gene>
<keyword evidence="3" id="KW-0645">Protease</keyword>
<dbReference type="AlphaFoldDB" id="A0AAW4NN24"/>
<evidence type="ECO:0000313" key="4">
    <source>
        <dbReference type="Proteomes" id="UP001196873"/>
    </source>
</evidence>
<evidence type="ECO:0000313" key="3">
    <source>
        <dbReference type="EMBL" id="MBW4864875.1"/>
    </source>
</evidence>
<feature type="domain" description="Spi protease inhibitor" evidence="2">
    <location>
        <begin position="33"/>
        <end position="122"/>
    </location>
</feature>